<evidence type="ECO:0000313" key="1">
    <source>
        <dbReference type="EMBL" id="WKA00145.1"/>
    </source>
</evidence>
<keyword evidence="2" id="KW-1185">Reference proteome</keyword>
<proteinExistence type="predicted"/>
<evidence type="ECO:0000313" key="2">
    <source>
        <dbReference type="Proteomes" id="UP001227230"/>
    </source>
</evidence>
<dbReference type="PANTHER" id="PTHR45523:SF2">
    <property type="entry name" value="OS02G0470600 PROTEIN"/>
    <property type="match status" value="1"/>
</dbReference>
<protein>
    <submittedName>
        <fullName evidence="1">Uncharacterized protein</fullName>
    </submittedName>
</protein>
<accession>A0ABY9CXQ6</accession>
<reference evidence="1 2" key="1">
    <citation type="journal article" date="2023" name="Hortic Res">
        <title>The complete reference genome for grapevine (Vitis vinifera L.) genetics and breeding.</title>
        <authorList>
            <person name="Shi X."/>
            <person name="Cao S."/>
            <person name="Wang X."/>
            <person name="Huang S."/>
            <person name="Wang Y."/>
            <person name="Liu Z."/>
            <person name="Liu W."/>
            <person name="Leng X."/>
            <person name="Peng Y."/>
            <person name="Wang N."/>
            <person name="Wang Y."/>
            <person name="Ma Z."/>
            <person name="Xu X."/>
            <person name="Zhang F."/>
            <person name="Xue H."/>
            <person name="Zhong H."/>
            <person name="Wang Y."/>
            <person name="Zhang K."/>
            <person name="Velt A."/>
            <person name="Avia K."/>
            <person name="Holtgrawe D."/>
            <person name="Grimplet J."/>
            <person name="Matus J.T."/>
            <person name="Ware D."/>
            <person name="Wu X."/>
            <person name="Wang H."/>
            <person name="Liu C."/>
            <person name="Fang Y."/>
            <person name="Rustenholz C."/>
            <person name="Cheng Z."/>
            <person name="Xiao H."/>
            <person name="Zhou Y."/>
        </authorList>
    </citation>
    <scope>NUCLEOTIDE SEQUENCE [LARGE SCALE GENOMIC DNA]</scope>
    <source>
        <strain evidence="2">cv. Pinot noir / PN40024</strain>
        <tissue evidence="1">Leaf</tissue>
    </source>
</reference>
<organism evidence="1 2">
    <name type="scientific">Vitis vinifera</name>
    <name type="common">Grape</name>
    <dbReference type="NCBI Taxonomy" id="29760"/>
    <lineage>
        <taxon>Eukaryota</taxon>
        <taxon>Viridiplantae</taxon>
        <taxon>Streptophyta</taxon>
        <taxon>Embryophyta</taxon>
        <taxon>Tracheophyta</taxon>
        <taxon>Spermatophyta</taxon>
        <taxon>Magnoliopsida</taxon>
        <taxon>eudicotyledons</taxon>
        <taxon>Gunneridae</taxon>
        <taxon>Pentapetalae</taxon>
        <taxon>rosids</taxon>
        <taxon>Vitales</taxon>
        <taxon>Vitaceae</taxon>
        <taxon>Viteae</taxon>
        <taxon>Vitis</taxon>
    </lineage>
</organism>
<dbReference type="EMBL" id="CP126659">
    <property type="protein sequence ID" value="WKA00145.1"/>
    <property type="molecule type" value="Genomic_DNA"/>
</dbReference>
<gene>
    <name evidence="1" type="ORF">VitviT2T_018533</name>
</gene>
<name>A0ABY9CXQ6_VITVI</name>
<dbReference type="Proteomes" id="UP001227230">
    <property type="component" value="Chromosome 12"/>
</dbReference>
<dbReference type="PANTHER" id="PTHR45523">
    <property type="entry name" value="TETRATRICOPEPTIDE REPEAT (TPR)-CONTAINING PROTEIN-RELATED"/>
    <property type="match status" value="1"/>
</dbReference>
<sequence length="348" mass="37920">MYAPGSETGQIITTTIGSRGVHSASSSACSIRSLSSLLTWKEILELVNILRRNYNRDIGRHRAWSLPDKKQPLKFKRHPGIAERFKRGPSEENVENSKRRSCQQRIQDCAHDAAYEVDPVALETSASFHKYPLTTVTFWPPLAPIISMEDDETKLGDELVVLFDKTKGHPAALTTKKYELPNASGGPNSATHYAILKGFLGASHIGSESGPDIPMLTTVEKVSLTSLRESFFLHEDKGYDDCVSSVIRIPSRNDSSPELGTPFTVTEIGTSSISRSKLGSPPAANSWLGSLFAIIIGILKISISNVHIKYEDSIINPGHPFSSGVISGKLVAATMDEQGMKTSTPMVP</sequence>